<dbReference type="CDD" id="cd01421">
    <property type="entry name" value="IMPCH"/>
    <property type="match status" value="1"/>
</dbReference>
<keyword evidence="5" id="KW-0658">Purine biosynthesis</keyword>
<evidence type="ECO:0000256" key="2">
    <source>
        <dbReference type="ARBA" id="ARBA00004954"/>
    </source>
</evidence>
<evidence type="ECO:0000256" key="4">
    <source>
        <dbReference type="ARBA" id="ARBA00022679"/>
    </source>
</evidence>
<dbReference type="eggNOG" id="COG0138">
    <property type="taxonomic scope" value="Bacteria"/>
</dbReference>
<evidence type="ECO:0000256" key="1">
    <source>
        <dbReference type="ARBA" id="ARBA00004844"/>
    </source>
</evidence>
<dbReference type="InterPro" id="IPR016193">
    <property type="entry name" value="Cytidine_deaminase-like"/>
</dbReference>
<dbReference type="SUPFAM" id="SSF52335">
    <property type="entry name" value="Methylglyoxal synthase-like"/>
    <property type="match status" value="1"/>
</dbReference>
<dbReference type="InterPro" id="IPR002695">
    <property type="entry name" value="PurH-like"/>
</dbReference>
<sequence>MFDGRVKTLHPKIHGGILYRRDNQSDVGIAQQKGISAIDIVCVNLYPFKQTIEHTDDFEEIIENIDIGGPAMVRSAAKNFASVLIITDKNDYKSVIESLRAGNNTLELRQKMMIKAFSHTASYDAMIAQYMNKCFNNGFGEKVFIVGERVLQTRYGENPHQKGALYEFGSFWKEHFEIKKGEPSFNNLADINAAMKLSISFGKDAKAVSIIKHGNPCGFALKDSLLDSYIHALACDSVSAYGGVVAVNGIVDLPLAQEMNKIFVEVLVAGDITDEALALFEGKKRMKIFTQKTSYLSLPNDNYDFKHIQGGVLFQESDNVLSEEIDNATLVSEVAASKSQKQDLKIAYIIAALTKSNCVAYVKDGSLVGIGMGMTSRVDASRAALAKAKDMNLDLNGCVCASEAFFPFRDSVDMLHQAGVSAIIQPGGSIRDDEVIQACNEYNIAMYFTHTRHFLH</sequence>
<dbReference type="PROSITE" id="PS51855">
    <property type="entry name" value="MGS"/>
    <property type="match status" value="1"/>
</dbReference>
<dbReference type="PANTHER" id="PTHR11692">
    <property type="entry name" value="BIFUNCTIONAL PURINE BIOSYNTHESIS PROTEIN PURH"/>
    <property type="match status" value="1"/>
</dbReference>
<evidence type="ECO:0000313" key="10">
    <source>
        <dbReference type="Proteomes" id="UP000002495"/>
    </source>
</evidence>
<gene>
    <name evidence="9" type="primary">purH</name>
    <name evidence="9" type="ordered locus">HH_0483</name>
</gene>
<proteinExistence type="inferred from homology"/>
<dbReference type="STRING" id="235279.HH_0483"/>
<dbReference type="PANTHER" id="PTHR11692:SF0">
    <property type="entry name" value="BIFUNCTIONAL PURINE BIOSYNTHESIS PROTEIN ATIC"/>
    <property type="match status" value="1"/>
</dbReference>
<dbReference type="GO" id="GO:0005829">
    <property type="term" value="C:cytosol"/>
    <property type="evidence" value="ECO:0007669"/>
    <property type="project" value="TreeGrafter"/>
</dbReference>
<keyword evidence="10" id="KW-1185">Reference proteome</keyword>
<dbReference type="EMBL" id="AE017125">
    <property type="protein sequence ID" value="AAP77080.1"/>
    <property type="molecule type" value="Genomic_DNA"/>
</dbReference>
<dbReference type="AlphaFoldDB" id="Q7VIX1"/>
<dbReference type="PIRSF" id="PIRSF000414">
    <property type="entry name" value="AICARFT_IMPCHas"/>
    <property type="match status" value="1"/>
</dbReference>
<feature type="domain" description="MGS-like" evidence="8">
    <location>
        <begin position="1"/>
        <end position="87"/>
    </location>
</feature>
<dbReference type="InterPro" id="IPR036914">
    <property type="entry name" value="MGS-like_dom_sf"/>
</dbReference>
<dbReference type="GO" id="GO:0006189">
    <property type="term" value="P:'de novo' IMP biosynthetic process"/>
    <property type="evidence" value="ECO:0007669"/>
    <property type="project" value="UniProtKB-UniPathway"/>
</dbReference>
<organism evidence="9 10">
    <name type="scientific">Helicobacter hepaticus (strain ATCC 51449 / 3B1)</name>
    <dbReference type="NCBI Taxonomy" id="235279"/>
    <lineage>
        <taxon>Bacteria</taxon>
        <taxon>Pseudomonadati</taxon>
        <taxon>Campylobacterota</taxon>
        <taxon>Epsilonproteobacteria</taxon>
        <taxon>Campylobacterales</taxon>
        <taxon>Helicobacteraceae</taxon>
        <taxon>Helicobacter</taxon>
    </lineage>
</organism>
<dbReference type="InterPro" id="IPR011607">
    <property type="entry name" value="MGS-like_dom"/>
</dbReference>
<name>Q7VIX1_HELHP</name>
<dbReference type="GO" id="GO:0004643">
    <property type="term" value="F:phosphoribosylaminoimidazolecarboxamide formyltransferase activity"/>
    <property type="evidence" value="ECO:0007669"/>
    <property type="project" value="UniProtKB-EC"/>
</dbReference>
<evidence type="ECO:0000256" key="3">
    <source>
        <dbReference type="ARBA" id="ARBA00007667"/>
    </source>
</evidence>
<evidence type="ECO:0000259" key="8">
    <source>
        <dbReference type="PROSITE" id="PS51855"/>
    </source>
</evidence>
<dbReference type="NCBIfam" id="NF002049">
    <property type="entry name" value="PRK00881.1"/>
    <property type="match status" value="1"/>
</dbReference>
<dbReference type="KEGG" id="hhe:HH_0483"/>
<evidence type="ECO:0000313" key="9">
    <source>
        <dbReference type="EMBL" id="AAP77080.1"/>
    </source>
</evidence>
<dbReference type="SUPFAM" id="SSF53927">
    <property type="entry name" value="Cytidine deaminase-like"/>
    <property type="match status" value="1"/>
</dbReference>
<dbReference type="HOGENOM" id="CLU_016316_5_2_7"/>
<dbReference type="Gene3D" id="3.40.50.1380">
    <property type="entry name" value="Methylglyoxal synthase-like domain"/>
    <property type="match status" value="1"/>
</dbReference>
<keyword evidence="6 9" id="KW-0378">Hydrolase</keyword>
<dbReference type="SMART" id="SM00851">
    <property type="entry name" value="MGS"/>
    <property type="match status" value="1"/>
</dbReference>
<dbReference type="EC" id="2.1.2.3" evidence="9"/>
<comment type="similarity">
    <text evidence="3">Belongs to the PurH family.</text>
</comment>
<protein>
    <submittedName>
        <fullName evidence="9">AICAR transformylase PurH</fullName>
        <ecNumber evidence="9">2.1.2.3</ecNumber>
        <ecNumber evidence="9">3.5.4.10</ecNumber>
    </submittedName>
</protein>
<dbReference type="GO" id="GO:0003937">
    <property type="term" value="F:IMP cyclohydrolase activity"/>
    <property type="evidence" value="ECO:0007669"/>
    <property type="project" value="UniProtKB-EC"/>
</dbReference>
<comment type="pathway">
    <text evidence="1">Purine metabolism; IMP biosynthesis via de novo pathway; IMP from 5-formamido-1-(5-phospho-D-ribosyl)imidazole-4-carboxamide: step 1/1.</text>
</comment>
<dbReference type="FunFam" id="3.40.50.1380:FF:000001">
    <property type="entry name" value="Bifunctional purine biosynthesis protein PurH"/>
    <property type="match status" value="1"/>
</dbReference>
<dbReference type="UniPathway" id="UPA00074">
    <property type="reaction ID" value="UER00133"/>
</dbReference>
<dbReference type="Gene3D" id="3.40.140.20">
    <property type="match status" value="2"/>
</dbReference>
<evidence type="ECO:0000256" key="7">
    <source>
        <dbReference type="ARBA" id="ARBA00023268"/>
    </source>
</evidence>
<evidence type="ECO:0000256" key="6">
    <source>
        <dbReference type="ARBA" id="ARBA00022801"/>
    </source>
</evidence>
<dbReference type="EC" id="3.5.4.10" evidence="9"/>
<keyword evidence="4 9" id="KW-0808">Transferase</keyword>
<accession>Q7VIX1</accession>
<dbReference type="InterPro" id="IPR024051">
    <property type="entry name" value="AICAR_Tfase_dup_dom_sf"/>
</dbReference>
<dbReference type="Proteomes" id="UP000002495">
    <property type="component" value="Chromosome"/>
</dbReference>
<reference evidence="9 10" key="1">
    <citation type="journal article" date="2003" name="Proc. Natl. Acad. Sci. U.S.A.">
        <title>The complete genome sequence of the carcinogenic bacterium Helicobacter hepaticus.</title>
        <authorList>
            <person name="Suerbaum S."/>
            <person name="Josenhans C."/>
            <person name="Sterzenbach T."/>
            <person name="Drescher B."/>
            <person name="Brandt P."/>
            <person name="Bell M."/>
            <person name="Droege M."/>
            <person name="Fartmann B."/>
            <person name="Fischer H.-P."/>
            <person name="Ge Z."/>
            <person name="Hoerster A."/>
            <person name="Holland R."/>
            <person name="Klein K."/>
            <person name="Koenig J."/>
            <person name="Macko L."/>
            <person name="Mendz G.L."/>
            <person name="Nyakatura G."/>
            <person name="Schauer D.B."/>
            <person name="Shen Z."/>
            <person name="Weber J."/>
            <person name="Frosch M."/>
            <person name="Fox J.G."/>
        </authorList>
    </citation>
    <scope>NUCLEOTIDE SEQUENCE [LARGE SCALE GENOMIC DNA]</scope>
    <source>
        <strain evidence="10">ATCC 51449 / 3B1</strain>
    </source>
</reference>
<keyword evidence="7" id="KW-0511">Multifunctional enzyme</keyword>
<dbReference type="SMART" id="SM00798">
    <property type="entry name" value="AICARFT_IMPCHas"/>
    <property type="match status" value="1"/>
</dbReference>
<evidence type="ECO:0000256" key="5">
    <source>
        <dbReference type="ARBA" id="ARBA00022755"/>
    </source>
</evidence>
<comment type="pathway">
    <text evidence="2">Purine metabolism; IMP biosynthesis via de novo pathway; 5-formamido-1-(5-phospho-D-ribosyl)imidazole-4-carboxamide from 5-amino-1-(5-phospho-D-ribosyl)imidazole-4-carboxamide (10-formyl THF route): step 1/1.</text>
</comment>
<dbReference type="Pfam" id="PF01808">
    <property type="entry name" value="AICARFT_IMPCHas"/>
    <property type="match status" value="1"/>
</dbReference>